<sequence>MKAYRIEPFNFLETHRLTLKRYVNSHSVLEIEGIINEDLEQEYINYCVSNKYPQLKMYIAAEKTEQVFFDGFITQFNIKREGRVCVLSLEVKSGTYMMDLNEHLRFYQDRNQPYKDIIDEICNTYSNCNFMIKDKNIQTLNNFTIQYLETDWQFLKRLASRYHSVLIPADRVPGIHFFMGIPQLNIHELKDEDYILTNEIQDCQSKKSELKLNQADFISYNITNREIYYLADKVIFNGNELYVYGIRSELMHGELIHHYLLKTKNAFHVLCAANSSMIGASFNAVISDVVKDKVLIELTQGENKLQAPVMEFPFSTIYSSADGTGWYCMPEKGDSARLYIPSQNESDAYVTSAVHQKSSDSNARTNPDIKSLKTRYGKEIYFTPDRIVMTNHKGDQITIHDKKGISIESSKNITMRAKGDISLTSMEQTLTMNAADQIDIGQGGSRLVIDDDIAFKGGKLRME</sequence>
<comment type="caution">
    <text evidence="1">The sequence shown here is derived from an EMBL/GenBank/DDBJ whole genome shotgun (WGS) entry which is preliminary data.</text>
</comment>
<dbReference type="EMBL" id="JAWONS010000124">
    <property type="protein sequence ID" value="MDW2797648.1"/>
    <property type="molecule type" value="Genomic_DNA"/>
</dbReference>
<dbReference type="Gene3D" id="3.55.50.10">
    <property type="entry name" value="Baseplate protein-like domains"/>
    <property type="match status" value="1"/>
</dbReference>
<reference evidence="1 2" key="1">
    <citation type="submission" date="2023-10" db="EMBL/GenBank/DDBJ databases">
        <title>A novel Glycoside Hydrolase 43-Like Enzyme from Clostrdium boliviensis is an Endo-xylanase, and a Candidate for Xylooligosaccharides Production from Different Xylan Substrates.</title>
        <authorList>
            <person name="Alvarez M.T."/>
            <person name="Rocabado-Villegas L.R."/>
            <person name="Salas-Veizaga D.M."/>
            <person name="Linares-Pasten J.A."/>
            <person name="Gudmundsdottir E.E."/>
            <person name="Hreggvidsson G.O."/>
            <person name="Adlercreutz P."/>
            <person name="Nordberg Karlsson E."/>
        </authorList>
    </citation>
    <scope>NUCLEOTIDE SEQUENCE [LARGE SCALE GENOMIC DNA]</scope>
    <source>
        <strain evidence="1 2">E-1</strain>
    </source>
</reference>
<dbReference type="RefSeq" id="WP_318063895.1">
    <property type="nucleotide sequence ID" value="NZ_JAWONS010000124.1"/>
</dbReference>
<protein>
    <submittedName>
        <fullName evidence="1">Contractile injection system protein, VgrG/Pvc8 family</fullName>
    </submittedName>
</protein>
<accession>A0ABU4GJ65</accession>
<evidence type="ECO:0000313" key="1">
    <source>
        <dbReference type="EMBL" id="MDW2797648.1"/>
    </source>
</evidence>
<organism evidence="1 2">
    <name type="scientific">Clostridium boliviensis</name>
    <dbReference type="NCBI Taxonomy" id="318465"/>
    <lineage>
        <taxon>Bacteria</taxon>
        <taxon>Bacillati</taxon>
        <taxon>Bacillota</taxon>
        <taxon>Clostridia</taxon>
        <taxon>Eubacteriales</taxon>
        <taxon>Clostridiaceae</taxon>
        <taxon>Clostridium</taxon>
    </lineage>
</organism>
<evidence type="ECO:0000313" key="2">
    <source>
        <dbReference type="Proteomes" id="UP001276854"/>
    </source>
</evidence>
<dbReference type="Pfam" id="PF05954">
    <property type="entry name" value="Phage_GPD"/>
    <property type="match status" value="1"/>
</dbReference>
<keyword evidence="2" id="KW-1185">Reference proteome</keyword>
<dbReference type="SUPFAM" id="SSF69279">
    <property type="entry name" value="Phage tail proteins"/>
    <property type="match status" value="1"/>
</dbReference>
<dbReference type="Proteomes" id="UP001276854">
    <property type="component" value="Unassembled WGS sequence"/>
</dbReference>
<gene>
    <name evidence="1" type="ORF">RZO55_08675</name>
</gene>
<name>A0ABU4GJ65_9CLOT</name>
<proteinExistence type="predicted"/>